<evidence type="ECO:0000313" key="2">
    <source>
        <dbReference type="EMBL" id="GGB24391.1"/>
    </source>
</evidence>
<dbReference type="PANTHER" id="PTHR42815:SF2">
    <property type="entry name" value="FAD-BINDING, PUTATIVE (AFU_ORTHOLOGUE AFUA_6G07600)-RELATED"/>
    <property type="match status" value="1"/>
</dbReference>
<gene>
    <name evidence="2" type="ORF">GCM10011505_02100</name>
</gene>
<evidence type="ECO:0000313" key="3">
    <source>
        <dbReference type="Proteomes" id="UP000603352"/>
    </source>
</evidence>
<name>A0ABQ1I7G1_9PROT</name>
<reference evidence="3" key="1">
    <citation type="journal article" date="2019" name="Int. J. Syst. Evol. Microbiol.">
        <title>The Global Catalogue of Microorganisms (GCM) 10K type strain sequencing project: providing services to taxonomists for standard genome sequencing and annotation.</title>
        <authorList>
            <consortium name="The Broad Institute Genomics Platform"/>
            <consortium name="The Broad Institute Genome Sequencing Center for Infectious Disease"/>
            <person name="Wu L."/>
            <person name="Ma J."/>
        </authorList>
    </citation>
    <scope>NUCLEOTIDE SEQUENCE [LARGE SCALE GENOMIC DNA]</scope>
    <source>
        <strain evidence="3">CGMCC 1.10188</strain>
    </source>
</reference>
<dbReference type="InterPro" id="IPR012349">
    <property type="entry name" value="Split_barrel_FMN-bd"/>
</dbReference>
<protein>
    <recommendedName>
        <fullName evidence="4">Flavin-nucleotide-binding protein</fullName>
    </recommendedName>
</protein>
<feature type="region of interest" description="Disordered" evidence="1">
    <location>
        <begin position="1"/>
        <end position="37"/>
    </location>
</feature>
<evidence type="ECO:0008006" key="4">
    <source>
        <dbReference type="Google" id="ProtNLM"/>
    </source>
</evidence>
<comment type="caution">
    <text evidence="2">The sequence shown here is derived from an EMBL/GenBank/DDBJ whole genome shotgun (WGS) entry which is preliminary data.</text>
</comment>
<dbReference type="RefSeq" id="WP_188574091.1">
    <property type="nucleotide sequence ID" value="NZ_BMDZ01000001.1"/>
</dbReference>
<evidence type="ECO:0000256" key="1">
    <source>
        <dbReference type="SAM" id="MobiDB-lite"/>
    </source>
</evidence>
<accession>A0ABQ1I7G1</accession>
<sequence length="367" mass="38474">MSERSEQNPSSPSPFPETEGPETEGPETEGGVIADDGAGFHAGERAVQDLYGLGARMAAIGPQVLRDHMPDQHRLFFMALPFVLVGSVDAGGLPWASLLAGPAGFIQAPDPRVLSITATIPAGDPLADHLVPGAALGLLGIVPETRRRNRLNGRVLRVRSPAEMDAEGAAPAAIDPAALCIDILVDQCFGNCPRFIRPRVAAPGRGGMTQTPPVTMADRLSPAALEMIAAADTLFVASAADSRASGRAAGVDVSHRGGPRGFAVVEADGAITVPDYAGNRYFNTLGNMVLRPAAGILVPDFLTGDLLSLSGDVEIIWQGPELRRHPGAERLWRLRPRRVIHMAGAWGARLRETGGRVMGIGVDGVPA</sequence>
<proteinExistence type="predicted"/>
<dbReference type="Gene3D" id="2.30.110.10">
    <property type="entry name" value="Electron Transport, Fmn-binding Protein, Chain A"/>
    <property type="match status" value="1"/>
</dbReference>
<dbReference type="PANTHER" id="PTHR42815">
    <property type="entry name" value="FAD-BINDING, PUTATIVE (AFU_ORTHOLOGUE AFUA_6G07600)-RELATED"/>
    <property type="match status" value="1"/>
</dbReference>
<dbReference type="SUPFAM" id="SSF50475">
    <property type="entry name" value="FMN-binding split barrel"/>
    <property type="match status" value="1"/>
</dbReference>
<keyword evidence="3" id="KW-1185">Reference proteome</keyword>
<dbReference type="EMBL" id="BMDZ01000001">
    <property type="protein sequence ID" value="GGB24391.1"/>
    <property type="molecule type" value="Genomic_DNA"/>
</dbReference>
<organism evidence="2 3">
    <name type="scientific">Tistrella bauzanensis</name>
    <dbReference type="NCBI Taxonomy" id="657419"/>
    <lineage>
        <taxon>Bacteria</taxon>
        <taxon>Pseudomonadati</taxon>
        <taxon>Pseudomonadota</taxon>
        <taxon>Alphaproteobacteria</taxon>
        <taxon>Geminicoccales</taxon>
        <taxon>Geminicoccaceae</taxon>
        <taxon>Tistrella</taxon>
    </lineage>
</organism>
<dbReference type="Proteomes" id="UP000603352">
    <property type="component" value="Unassembled WGS sequence"/>
</dbReference>